<reference evidence="1 2" key="1">
    <citation type="submission" date="2017-06" db="EMBL/GenBank/DDBJ databases">
        <authorList>
            <person name="Adair T.L."/>
            <person name="Chang J.P."/>
            <person name="Chiang A."/>
            <person name="Driver Y.D."/>
            <person name="Guynup T.A."/>
            <person name="Hanson B.S."/>
            <person name="Hastings J.L."/>
            <person name="Heimbuch M.D."/>
            <person name="Heller G.S."/>
            <person name="Kim M.J."/>
            <person name="Kowalski T.M."/>
            <person name="Lucas L."/>
            <person name="Mcmillin K.J."/>
            <person name="Mullen W.G."/>
            <person name="Peckinpah A.G."/>
            <person name="Reyes A."/>
            <person name="Sauser-Rojo S.L."/>
            <person name="Schmidt K.I."/>
            <person name="Scott K.A."/>
            <person name="Tateossian T.S."/>
            <person name="Willenborg H.M."/>
            <person name="Wilson K.M."/>
            <person name="Wong W.C."/>
            <person name="Wyatt K.R."/>
            <person name="Young A."/>
            <person name="Klyczek K."/>
            <person name="Garlena R.A."/>
            <person name="Russell D.A."/>
            <person name="Pope W.H."/>
            <person name="Jacobs-Sera D."/>
            <person name="Hendrix R.W."/>
            <person name="Hatfull G.F."/>
        </authorList>
    </citation>
    <scope>NUCLEOTIDE SEQUENCE [LARGE SCALE GENOMIC DNA]</scope>
</reference>
<protein>
    <submittedName>
        <fullName evidence="1">Uncharacterized protein</fullName>
    </submittedName>
</protein>
<sequence>MSGYAEHDKLDTDEAASVVKFQEWLDEHDLFVAKVVDGHLILDESTKPSTLLTDFLGVDREKLEDERKQMLEELRKLNTKGPMTE</sequence>
<evidence type="ECO:0000313" key="1">
    <source>
        <dbReference type="EMBL" id="ASR78091.1"/>
    </source>
</evidence>
<dbReference type="EMBL" id="MF377441">
    <property type="protein sequence ID" value="ASR78091.1"/>
    <property type="molecule type" value="Genomic_DNA"/>
</dbReference>
<proteinExistence type="predicted"/>
<dbReference type="Proteomes" id="UP000224213">
    <property type="component" value="Segment"/>
</dbReference>
<organism evidence="1 2">
    <name type="scientific">Arthrobacter phage Timinator</name>
    <dbReference type="NCBI Taxonomy" id="2024006"/>
    <lineage>
        <taxon>Viruses</taxon>
        <taxon>Duplodnaviria</taxon>
        <taxon>Heunggongvirae</taxon>
        <taxon>Uroviricota</taxon>
        <taxon>Caudoviricetes</taxon>
        <taxon>Berryhillviridae</taxon>
        <taxon>Marthavirus</taxon>
        <taxon>Marthavirus barretlemon</taxon>
    </lineage>
</organism>
<name>A0A222Z0M7_9CAUD</name>
<gene>
    <name evidence="1" type="ORF">SEA_TIMINATOR_62</name>
</gene>
<accession>A0A222Z0M7</accession>
<evidence type="ECO:0000313" key="2">
    <source>
        <dbReference type="Proteomes" id="UP000224213"/>
    </source>
</evidence>